<reference evidence="4" key="1">
    <citation type="submission" date="2025-08" db="UniProtKB">
        <authorList>
            <consortium name="RefSeq"/>
        </authorList>
    </citation>
    <scope>IDENTIFICATION</scope>
    <source>
        <tissue evidence="4">Leaf</tissue>
    </source>
</reference>
<feature type="domain" description="DC1" evidence="2">
    <location>
        <begin position="18"/>
        <end position="62"/>
    </location>
</feature>
<evidence type="ECO:0000313" key="4">
    <source>
        <dbReference type="RefSeq" id="XP_021296074.1"/>
    </source>
</evidence>
<proteinExistence type="predicted"/>
<sequence length="242" mass="26678">MASLQRASSQNPQSFLHFTHPNHPVTECYVAQEYLCDACHTLGQGRSYHCPMCNFVLHEYCAMCPPTINFHLHPQHVLTLVNQQGMGRVCNLCGENVDGLFFTCPAGDFDVHPLCTQVVPQVQHACQPHHLLTLQPGKHRWCKVCLHMCTLWRYRCDACNVDIHLECAFGPPKEPLGVPPPTPSTGYEFGVPAQGPMGHVGHHVQRGGAVQGSWRRRIYSAVGKVATSVLISSVLGVPTGIL</sequence>
<evidence type="ECO:0000313" key="3">
    <source>
        <dbReference type="Proteomes" id="UP000504621"/>
    </source>
</evidence>
<feature type="domain" description="DC1" evidence="2">
    <location>
        <begin position="72"/>
        <end position="115"/>
    </location>
</feature>
<dbReference type="AlphaFoldDB" id="A0A6J1BCF1"/>
<dbReference type="InterPro" id="IPR046349">
    <property type="entry name" value="C1-like_sf"/>
</dbReference>
<dbReference type="SUPFAM" id="SSF57889">
    <property type="entry name" value="Cysteine-rich domain"/>
    <property type="match status" value="2"/>
</dbReference>
<dbReference type="OrthoDB" id="1841121at2759"/>
<protein>
    <submittedName>
        <fullName evidence="4">Uncharacterized protein LOC110425465</fullName>
    </submittedName>
</protein>
<dbReference type="PROSITE" id="PS50216">
    <property type="entry name" value="DHHC"/>
    <property type="match status" value="1"/>
</dbReference>
<accession>A0A6J1BCF1</accession>
<gene>
    <name evidence="4" type="primary">LOC110425465</name>
</gene>
<dbReference type="PANTHER" id="PTHR47841:SF7">
    <property type="entry name" value="CYSTEINE_HISTIDINE-RICH C1 DOMAIN PROTEIN"/>
    <property type="match status" value="1"/>
</dbReference>
<keyword evidence="1" id="KW-0677">Repeat</keyword>
<dbReference type="Pfam" id="PF03107">
    <property type="entry name" value="C1_2"/>
    <property type="match status" value="2"/>
</dbReference>
<dbReference type="GeneID" id="110425465"/>
<evidence type="ECO:0000256" key="1">
    <source>
        <dbReference type="ARBA" id="ARBA00022737"/>
    </source>
</evidence>
<name>A0A6J1BCF1_9ROSI</name>
<dbReference type="RefSeq" id="XP_021296074.1">
    <property type="nucleotide sequence ID" value="XM_021440399.1"/>
</dbReference>
<keyword evidence="3" id="KW-1185">Reference proteome</keyword>
<dbReference type="Proteomes" id="UP000504621">
    <property type="component" value="Unplaced"/>
</dbReference>
<dbReference type="PANTHER" id="PTHR47841">
    <property type="entry name" value="DIACYLGLYCEROL KINASE THETA-LIKE-RELATED"/>
    <property type="match status" value="1"/>
</dbReference>
<organism evidence="3 4">
    <name type="scientific">Herrania umbratica</name>
    <dbReference type="NCBI Taxonomy" id="108875"/>
    <lineage>
        <taxon>Eukaryota</taxon>
        <taxon>Viridiplantae</taxon>
        <taxon>Streptophyta</taxon>
        <taxon>Embryophyta</taxon>
        <taxon>Tracheophyta</taxon>
        <taxon>Spermatophyta</taxon>
        <taxon>Magnoliopsida</taxon>
        <taxon>eudicotyledons</taxon>
        <taxon>Gunneridae</taxon>
        <taxon>Pentapetalae</taxon>
        <taxon>rosids</taxon>
        <taxon>malvids</taxon>
        <taxon>Malvales</taxon>
        <taxon>Malvaceae</taxon>
        <taxon>Byttnerioideae</taxon>
        <taxon>Herrania</taxon>
    </lineage>
</organism>
<dbReference type="InterPro" id="IPR004146">
    <property type="entry name" value="DC1"/>
</dbReference>
<evidence type="ECO:0000259" key="2">
    <source>
        <dbReference type="Pfam" id="PF03107"/>
    </source>
</evidence>